<feature type="domain" description="HAMP" evidence="5">
    <location>
        <begin position="344"/>
        <end position="396"/>
    </location>
</feature>
<proteinExistence type="predicted"/>
<dbReference type="GO" id="GO:0005886">
    <property type="term" value="C:plasma membrane"/>
    <property type="evidence" value="ECO:0007669"/>
    <property type="project" value="UniProtKB-SubCell"/>
</dbReference>
<dbReference type="InterPro" id="IPR003660">
    <property type="entry name" value="HAMP_dom"/>
</dbReference>
<evidence type="ECO:0000313" key="6">
    <source>
        <dbReference type="EMBL" id="BCJ85030.1"/>
    </source>
</evidence>
<dbReference type="Pfam" id="PF00672">
    <property type="entry name" value="HAMP"/>
    <property type="match status" value="1"/>
</dbReference>
<dbReference type="Proteomes" id="UP000593802">
    <property type="component" value="Chromosome"/>
</dbReference>
<keyword evidence="2" id="KW-1003">Cell membrane</keyword>
<dbReference type="EMBL" id="AP023366">
    <property type="protein sequence ID" value="BCJ85030.1"/>
    <property type="molecule type" value="Genomic_DNA"/>
</dbReference>
<gene>
    <name evidence="6" type="ORF">skT53_00150</name>
</gene>
<reference evidence="6 7" key="1">
    <citation type="submission" date="2020-08" db="EMBL/GenBank/DDBJ databases">
        <title>Complete Genome Sequence of Effusibacillus dendaii Strain skT53, Isolated from Farmland soil.</title>
        <authorList>
            <person name="Konishi T."/>
            <person name="Kawasaki H."/>
        </authorList>
    </citation>
    <scope>NUCLEOTIDE SEQUENCE [LARGE SCALE GENOMIC DNA]</scope>
    <source>
        <strain evidence="7">skT53</strain>
    </source>
</reference>
<dbReference type="PANTHER" id="PTHR32089">
    <property type="entry name" value="METHYL-ACCEPTING CHEMOTAXIS PROTEIN MCPB"/>
    <property type="match status" value="1"/>
</dbReference>
<evidence type="ECO:0000259" key="5">
    <source>
        <dbReference type="PROSITE" id="PS50885"/>
    </source>
</evidence>
<dbReference type="Gene3D" id="6.10.340.10">
    <property type="match status" value="1"/>
</dbReference>
<dbReference type="CDD" id="cd06225">
    <property type="entry name" value="HAMP"/>
    <property type="match status" value="1"/>
</dbReference>
<keyword evidence="3 4" id="KW-0472">Membrane</keyword>
<keyword evidence="4" id="KW-0812">Transmembrane</keyword>
<dbReference type="PROSITE" id="PS50885">
    <property type="entry name" value="HAMP"/>
    <property type="match status" value="1"/>
</dbReference>
<protein>
    <recommendedName>
        <fullName evidence="5">HAMP domain-containing protein</fullName>
    </recommendedName>
</protein>
<keyword evidence="4" id="KW-1133">Transmembrane helix</keyword>
<dbReference type="SUPFAM" id="SSF158472">
    <property type="entry name" value="HAMP domain-like"/>
    <property type="match status" value="1"/>
</dbReference>
<accession>A0A7I8D933</accession>
<evidence type="ECO:0000256" key="4">
    <source>
        <dbReference type="SAM" id="Phobius"/>
    </source>
</evidence>
<name>A0A7I8D933_9BACL</name>
<keyword evidence="7" id="KW-1185">Reference proteome</keyword>
<dbReference type="KEGG" id="eff:skT53_00150"/>
<dbReference type="AlphaFoldDB" id="A0A7I8D933"/>
<dbReference type="SMART" id="SM00304">
    <property type="entry name" value="HAMP"/>
    <property type="match status" value="1"/>
</dbReference>
<comment type="subcellular location">
    <subcellularLocation>
        <location evidence="1">Cell membrane</location>
    </subcellularLocation>
</comment>
<evidence type="ECO:0000256" key="3">
    <source>
        <dbReference type="ARBA" id="ARBA00023136"/>
    </source>
</evidence>
<feature type="transmembrane region" description="Helical" evidence="4">
    <location>
        <begin position="12"/>
        <end position="33"/>
    </location>
</feature>
<dbReference type="GO" id="GO:0007165">
    <property type="term" value="P:signal transduction"/>
    <property type="evidence" value="ECO:0007669"/>
    <property type="project" value="InterPro"/>
</dbReference>
<feature type="transmembrane region" description="Helical" evidence="4">
    <location>
        <begin position="320"/>
        <end position="343"/>
    </location>
</feature>
<dbReference type="RefSeq" id="WP_200759204.1">
    <property type="nucleotide sequence ID" value="NZ_AP023366.1"/>
</dbReference>
<evidence type="ECO:0000256" key="2">
    <source>
        <dbReference type="ARBA" id="ARBA00022475"/>
    </source>
</evidence>
<sequence length="540" mass="61891">MKRKTVMSQMILKIGIVLFLVGSVTISLIYYFVAIQINQVEKEEVSTVTKIVSNTMESTQTSTKIIENLITQKLLTASKGIAKELQGKSIEQITTEDLIKLKEHWNLYDITLFMKKGDDIVAVKSSQPKEIGLSTKGWGFWYQAFDQLLSGKKVTVSEGYSTDHFWAGPISLSEWEGKYILYGYFNDGTTPFLINPYILDQDIYNITYKSGPNQMIEKLKNEMNSVEEISVINVPAWLKGKENKVVYPEFDEPLLYGTHSFSLPMDNEILKKVMENKKELNVHFKSGSKQLTEYFIPFPQDRVLTIVLNSQFYENIQKKLLIFLIFDFLVLFLVIFTLIRIIAKRQLKPLQKIIAHLRQLSRGDMTEKLDIRENNEWGWLAIQINEMTDKVSMLISDLKKEVRSLNFLSYSLTERAQSSLETMSNSSTSLTVHARTVFAELGFQIETLMRDLDILVNTVSGLEVDSNLKTNLKDSILNIGLKLSQMDDLMKSDAHSVTELGMMFYDTLNEITEAINHLNNSTMDLQSKAEVFQIDEDEIN</sequence>
<evidence type="ECO:0000313" key="7">
    <source>
        <dbReference type="Proteomes" id="UP000593802"/>
    </source>
</evidence>
<dbReference type="PANTHER" id="PTHR32089:SF112">
    <property type="entry name" value="LYSOZYME-LIKE PROTEIN-RELATED"/>
    <property type="match status" value="1"/>
</dbReference>
<organism evidence="6 7">
    <name type="scientific">Effusibacillus dendaii</name>
    <dbReference type="NCBI Taxonomy" id="2743772"/>
    <lineage>
        <taxon>Bacteria</taxon>
        <taxon>Bacillati</taxon>
        <taxon>Bacillota</taxon>
        <taxon>Bacilli</taxon>
        <taxon>Bacillales</taxon>
        <taxon>Alicyclobacillaceae</taxon>
        <taxon>Effusibacillus</taxon>
    </lineage>
</organism>
<evidence type="ECO:0000256" key="1">
    <source>
        <dbReference type="ARBA" id="ARBA00004236"/>
    </source>
</evidence>